<dbReference type="PANTHER" id="PTHR30093:SF2">
    <property type="entry name" value="TYPE II SECRETION SYSTEM PROTEIN H"/>
    <property type="match status" value="1"/>
</dbReference>
<dbReference type="Pfam" id="PF07596">
    <property type="entry name" value="SBP_bac_10"/>
    <property type="match status" value="1"/>
</dbReference>
<dbReference type="EMBL" id="WTPX01000035">
    <property type="protein sequence ID" value="NNJ25407.1"/>
    <property type="molecule type" value="Genomic_DNA"/>
</dbReference>
<dbReference type="PANTHER" id="PTHR30093">
    <property type="entry name" value="GENERAL SECRETION PATHWAY PROTEIN G"/>
    <property type="match status" value="1"/>
</dbReference>
<evidence type="ECO:0000313" key="4">
    <source>
        <dbReference type="Proteomes" id="UP000609651"/>
    </source>
</evidence>
<evidence type="ECO:0000259" key="2">
    <source>
        <dbReference type="Pfam" id="PF07596"/>
    </source>
</evidence>
<keyword evidence="1" id="KW-1133">Transmembrane helix</keyword>
<comment type="caution">
    <text evidence="3">The sequence shown here is derived from an EMBL/GenBank/DDBJ whole genome shotgun (WGS) entry which is preliminary data.</text>
</comment>
<reference evidence="3 4" key="1">
    <citation type="journal article" date="2020" name="Syst. Appl. Microbiol.">
        <title>Alienimonas chondri sp. nov., a novel planctomycete isolated from the biofilm of the red alga Chondrus crispus.</title>
        <authorList>
            <person name="Vitorino I."/>
            <person name="Albuquerque L."/>
            <person name="Wiegand S."/>
            <person name="Kallscheuer N."/>
            <person name="da Costa M.S."/>
            <person name="Lobo-da-Cunha A."/>
            <person name="Jogler C."/>
            <person name="Lage O.M."/>
        </authorList>
    </citation>
    <scope>NUCLEOTIDE SEQUENCE [LARGE SCALE GENOMIC DNA]</scope>
    <source>
        <strain evidence="3 4">LzC2</strain>
    </source>
</reference>
<evidence type="ECO:0000313" key="3">
    <source>
        <dbReference type="EMBL" id="NNJ25407.1"/>
    </source>
</evidence>
<feature type="domain" description="DUF1559" evidence="2">
    <location>
        <begin position="37"/>
        <end position="305"/>
    </location>
</feature>
<dbReference type="SUPFAM" id="SSF54523">
    <property type="entry name" value="Pili subunits"/>
    <property type="match status" value="1"/>
</dbReference>
<proteinExistence type="predicted"/>
<dbReference type="Pfam" id="PF07963">
    <property type="entry name" value="N_methyl"/>
    <property type="match status" value="1"/>
</dbReference>
<dbReference type="NCBIfam" id="TIGR02532">
    <property type="entry name" value="IV_pilin_GFxxxE"/>
    <property type="match status" value="1"/>
</dbReference>
<dbReference type="Proteomes" id="UP000609651">
    <property type="component" value="Unassembled WGS sequence"/>
</dbReference>
<dbReference type="InterPro" id="IPR027558">
    <property type="entry name" value="Pre_pil_HX9DG_C"/>
</dbReference>
<organism evidence="3 4">
    <name type="scientific">Alienimonas chondri</name>
    <dbReference type="NCBI Taxonomy" id="2681879"/>
    <lineage>
        <taxon>Bacteria</taxon>
        <taxon>Pseudomonadati</taxon>
        <taxon>Planctomycetota</taxon>
        <taxon>Planctomycetia</taxon>
        <taxon>Planctomycetales</taxon>
        <taxon>Planctomycetaceae</taxon>
        <taxon>Alienimonas</taxon>
    </lineage>
</organism>
<dbReference type="PROSITE" id="PS00409">
    <property type="entry name" value="PROKAR_NTER_METHYL"/>
    <property type="match status" value="1"/>
</dbReference>
<feature type="transmembrane region" description="Helical" evidence="1">
    <location>
        <begin position="12"/>
        <end position="36"/>
    </location>
</feature>
<dbReference type="RefSeq" id="WP_171185380.1">
    <property type="nucleotide sequence ID" value="NZ_WTPX01000035.1"/>
</dbReference>
<dbReference type="Gene3D" id="3.30.700.10">
    <property type="entry name" value="Glycoprotein, Type 4 Pilin"/>
    <property type="match status" value="1"/>
</dbReference>
<dbReference type="InterPro" id="IPR012902">
    <property type="entry name" value="N_methyl_site"/>
</dbReference>
<accession>A0ABX1VBB6</accession>
<dbReference type="NCBIfam" id="TIGR04294">
    <property type="entry name" value="pre_pil_HX9DG"/>
    <property type="match status" value="1"/>
</dbReference>
<protein>
    <recommendedName>
        <fullName evidence="2">DUF1559 domain-containing protein</fullName>
    </recommendedName>
</protein>
<gene>
    <name evidence="3" type="ORF">LzC2_14770</name>
</gene>
<keyword evidence="1" id="KW-0472">Membrane</keyword>
<dbReference type="InterPro" id="IPR011453">
    <property type="entry name" value="DUF1559"/>
</dbReference>
<sequence length="324" mass="35235">MNVRRAASARSGFTLIELLVVIAIIAVLVSLLLPAVQQAREAARRSQCQNNLKQIGLALHVYHDLHRRFPIGAESHGAAWSARILPQLDQANMFERMAPWSEGHNWGNTAGDSTSDRVQMCETVLPTFRCPSASMPEHKFDRSSDNWAISERVPASYIGVVSGAIDDDLNLQNGASAANKQLWNGIFFTNSGIGFRDVKDGTVSTVMIGEAVSDTDLDFSGREDSDTENVRKDHWYFGGDDVDVLRDLSECFGSTGVGINQVVPGASSTDPEHLHELSFSSEHSGGAQMGMVDGSVQFFSETIDLTTWNALGTRKGGEVIDDGF</sequence>
<name>A0ABX1VBB6_9PLAN</name>
<keyword evidence="4" id="KW-1185">Reference proteome</keyword>
<keyword evidence="1" id="KW-0812">Transmembrane</keyword>
<dbReference type="InterPro" id="IPR045584">
    <property type="entry name" value="Pilin-like"/>
</dbReference>
<evidence type="ECO:0000256" key="1">
    <source>
        <dbReference type="SAM" id="Phobius"/>
    </source>
</evidence>